<dbReference type="EMBL" id="JABSTR010000007">
    <property type="protein sequence ID" value="KAH9376148.1"/>
    <property type="molecule type" value="Genomic_DNA"/>
</dbReference>
<accession>A0A9J6GPQ5</accession>
<keyword evidence="2" id="KW-1185">Reference proteome</keyword>
<name>A0A9J6GPQ5_HAELO</name>
<dbReference type="Proteomes" id="UP000821853">
    <property type="component" value="Chromosome 5"/>
</dbReference>
<proteinExistence type="predicted"/>
<comment type="caution">
    <text evidence="1">The sequence shown here is derived from an EMBL/GenBank/DDBJ whole genome shotgun (WGS) entry which is preliminary data.</text>
</comment>
<dbReference type="OrthoDB" id="7461100at2759"/>
<dbReference type="AlphaFoldDB" id="A0A9J6GPQ5"/>
<reference evidence="1 2" key="1">
    <citation type="journal article" date="2020" name="Cell">
        <title>Large-Scale Comparative Analyses of Tick Genomes Elucidate Their Genetic Diversity and Vector Capacities.</title>
        <authorList>
            <consortium name="Tick Genome and Microbiome Consortium (TIGMIC)"/>
            <person name="Jia N."/>
            <person name="Wang J."/>
            <person name="Shi W."/>
            <person name="Du L."/>
            <person name="Sun Y."/>
            <person name="Zhan W."/>
            <person name="Jiang J.F."/>
            <person name="Wang Q."/>
            <person name="Zhang B."/>
            <person name="Ji P."/>
            <person name="Bell-Sakyi L."/>
            <person name="Cui X.M."/>
            <person name="Yuan T.T."/>
            <person name="Jiang B.G."/>
            <person name="Yang W.F."/>
            <person name="Lam T.T."/>
            <person name="Chang Q.C."/>
            <person name="Ding S.J."/>
            <person name="Wang X.J."/>
            <person name="Zhu J.G."/>
            <person name="Ruan X.D."/>
            <person name="Zhao L."/>
            <person name="Wei J.T."/>
            <person name="Ye R.Z."/>
            <person name="Que T.C."/>
            <person name="Du C.H."/>
            <person name="Zhou Y.H."/>
            <person name="Cheng J.X."/>
            <person name="Dai P.F."/>
            <person name="Guo W.B."/>
            <person name="Han X.H."/>
            <person name="Huang E.J."/>
            <person name="Li L.F."/>
            <person name="Wei W."/>
            <person name="Gao Y.C."/>
            <person name="Liu J.Z."/>
            <person name="Shao H.Z."/>
            <person name="Wang X."/>
            <person name="Wang C.C."/>
            <person name="Yang T.C."/>
            <person name="Huo Q.B."/>
            <person name="Li W."/>
            <person name="Chen H.Y."/>
            <person name="Chen S.E."/>
            <person name="Zhou L.G."/>
            <person name="Ni X.B."/>
            <person name="Tian J.H."/>
            <person name="Sheng Y."/>
            <person name="Liu T."/>
            <person name="Pan Y.S."/>
            <person name="Xia L.Y."/>
            <person name="Li J."/>
            <person name="Zhao F."/>
            <person name="Cao W.C."/>
        </authorList>
    </citation>
    <scope>NUCLEOTIDE SEQUENCE [LARGE SCALE GENOMIC DNA]</scope>
    <source>
        <strain evidence="1">HaeL-2018</strain>
    </source>
</reference>
<organism evidence="1 2">
    <name type="scientific">Haemaphysalis longicornis</name>
    <name type="common">Bush tick</name>
    <dbReference type="NCBI Taxonomy" id="44386"/>
    <lineage>
        <taxon>Eukaryota</taxon>
        <taxon>Metazoa</taxon>
        <taxon>Ecdysozoa</taxon>
        <taxon>Arthropoda</taxon>
        <taxon>Chelicerata</taxon>
        <taxon>Arachnida</taxon>
        <taxon>Acari</taxon>
        <taxon>Parasitiformes</taxon>
        <taxon>Ixodida</taxon>
        <taxon>Ixodoidea</taxon>
        <taxon>Ixodidae</taxon>
        <taxon>Haemaphysalinae</taxon>
        <taxon>Haemaphysalis</taxon>
    </lineage>
</organism>
<gene>
    <name evidence="1" type="ORF">HPB48_000622</name>
</gene>
<dbReference type="VEuPathDB" id="VectorBase:HLOH_045081"/>
<evidence type="ECO:0000313" key="2">
    <source>
        <dbReference type="Proteomes" id="UP000821853"/>
    </source>
</evidence>
<evidence type="ECO:0000313" key="1">
    <source>
        <dbReference type="EMBL" id="KAH9376148.1"/>
    </source>
</evidence>
<sequence>MSEEDFLQEFHLLEICNLGPDSLDQEVLTDTSKKKWEASIFEGSWVRGATCGWLPQIPRCVFGASNCKGTIASQALPA</sequence>
<protein>
    <submittedName>
        <fullName evidence="1">Uncharacterized protein</fullName>
    </submittedName>
</protein>